<evidence type="ECO:0000256" key="7">
    <source>
        <dbReference type="ARBA" id="ARBA00049204"/>
    </source>
</evidence>
<accession>A0A0F9ZGN6</accession>
<evidence type="ECO:0000256" key="9">
    <source>
        <dbReference type="SAM" id="SignalP"/>
    </source>
</evidence>
<proteinExistence type="inferred from homology"/>
<evidence type="ECO:0000256" key="3">
    <source>
        <dbReference type="ARBA" id="ARBA00010457"/>
    </source>
</evidence>
<comment type="subcellular location">
    <subcellularLocation>
        <location evidence="1">Cell envelope</location>
    </subcellularLocation>
    <subcellularLocation>
        <location evidence="2">Secreted</location>
    </subcellularLocation>
</comment>
<feature type="chain" id="PRO_5002530563" description="superoxide dismutase" evidence="9">
    <location>
        <begin position="20"/>
        <end position="314"/>
    </location>
</feature>
<comment type="caution">
    <text evidence="10">The sequence shown here is derived from an EMBL/GenBank/DDBJ whole genome shotgun (WGS) entry which is preliminary data.</text>
</comment>
<dbReference type="Gene3D" id="2.60.40.200">
    <property type="entry name" value="Superoxide dismutase, copper/zinc binding domain"/>
    <property type="match status" value="1"/>
</dbReference>
<dbReference type="SUPFAM" id="SSF49329">
    <property type="entry name" value="Cu,Zn superoxide dismutase-like"/>
    <property type="match status" value="1"/>
</dbReference>
<dbReference type="Proteomes" id="UP000034112">
    <property type="component" value="Unassembled WGS sequence"/>
</dbReference>
<dbReference type="PROSITE" id="PS51257">
    <property type="entry name" value="PROKAR_LIPOPROTEIN"/>
    <property type="match status" value="1"/>
</dbReference>
<evidence type="ECO:0000256" key="6">
    <source>
        <dbReference type="ARBA" id="ARBA00022862"/>
    </source>
</evidence>
<dbReference type="FunFam" id="2.60.40.200:FF:000007">
    <property type="entry name" value="Cell surface Cu-only superoxide dismutase 5"/>
    <property type="match status" value="1"/>
</dbReference>
<evidence type="ECO:0000313" key="11">
    <source>
        <dbReference type="Proteomes" id="UP000034112"/>
    </source>
</evidence>
<reference evidence="11" key="1">
    <citation type="journal article" date="2015" name="Genome Announc.">
        <title>Draft whole-genome sequence of the biocontrol agent Trichoderma harzianum T6776.</title>
        <authorList>
            <person name="Baroncelli R."/>
            <person name="Piaggeschi G."/>
            <person name="Fiorini L."/>
            <person name="Bertolini E."/>
            <person name="Zapparata A."/>
            <person name="Pe M.E."/>
            <person name="Sarrocco S."/>
            <person name="Vannacci G."/>
        </authorList>
    </citation>
    <scope>NUCLEOTIDE SEQUENCE [LARGE SCALE GENOMIC DNA]</scope>
    <source>
        <strain evidence="11">T6776</strain>
    </source>
</reference>
<evidence type="ECO:0000256" key="4">
    <source>
        <dbReference type="ARBA" id="ARBA00012682"/>
    </source>
</evidence>
<protein>
    <recommendedName>
        <fullName evidence="4">superoxide dismutase</fullName>
        <ecNumber evidence="4">1.15.1.1</ecNumber>
    </recommendedName>
</protein>
<comment type="similarity">
    <text evidence="3">Belongs to the Cu-Zn superoxide dismutase family.</text>
</comment>
<keyword evidence="9" id="KW-0732">Signal</keyword>
<dbReference type="AlphaFoldDB" id="A0A0F9ZGN6"/>
<gene>
    <name evidence="10" type="ORF">THAR02_08451</name>
</gene>
<organism evidence="10 11">
    <name type="scientific">Trichoderma harzianum</name>
    <name type="common">Hypocrea lixii</name>
    <dbReference type="NCBI Taxonomy" id="5544"/>
    <lineage>
        <taxon>Eukaryota</taxon>
        <taxon>Fungi</taxon>
        <taxon>Dikarya</taxon>
        <taxon>Ascomycota</taxon>
        <taxon>Pezizomycotina</taxon>
        <taxon>Sordariomycetes</taxon>
        <taxon>Hypocreomycetidae</taxon>
        <taxon>Hypocreales</taxon>
        <taxon>Hypocreaceae</taxon>
        <taxon>Trichoderma</taxon>
    </lineage>
</organism>
<keyword evidence="6" id="KW-0049">Antioxidant</keyword>
<evidence type="ECO:0000256" key="5">
    <source>
        <dbReference type="ARBA" id="ARBA00022525"/>
    </source>
</evidence>
<dbReference type="GO" id="GO:0046872">
    <property type="term" value="F:metal ion binding"/>
    <property type="evidence" value="ECO:0007669"/>
    <property type="project" value="InterPro"/>
</dbReference>
<sequence length="314" mass="32687">MRASGVLTILSLAVSSCVAEKDAPVVTGNPQSVEYKATLPKKPFFAGADLAGNVKGSVSAVAAPGGKGVRFRVQFENFPKSGGPFMANQTPFYAVYHIHEEPATNGNCTTTLAHLDPYHRGETPACDASKPESCQVGDLSGKYGKVISDPFVAEYFDLYTSLSPDNPAFFGNRSIVVHYANKTRLTCANFAKLPVSSSTTKSHTATSAHHSVHGPLATGSPHNVTGAQNTTSHHHPTGTHYTTGSHHTTSVSPTGAATLTGVVTITSTSYATVPPEITTSATSSIAPFLGAASGNRVSVFSLLSGVVAVMFFSL</sequence>
<evidence type="ECO:0000256" key="8">
    <source>
        <dbReference type="SAM" id="MobiDB-lite"/>
    </source>
</evidence>
<comment type="catalytic activity">
    <reaction evidence="7">
        <text>2 superoxide + 2 H(+) = H2O2 + O2</text>
        <dbReference type="Rhea" id="RHEA:20696"/>
        <dbReference type="ChEBI" id="CHEBI:15378"/>
        <dbReference type="ChEBI" id="CHEBI:15379"/>
        <dbReference type="ChEBI" id="CHEBI:16240"/>
        <dbReference type="ChEBI" id="CHEBI:18421"/>
        <dbReference type="EC" id="1.15.1.1"/>
    </reaction>
</comment>
<feature type="compositionally biased region" description="Low complexity" evidence="8">
    <location>
        <begin position="238"/>
        <end position="253"/>
    </location>
</feature>
<dbReference type="OMA" id="FTYHIHV"/>
<feature type="compositionally biased region" description="Polar residues" evidence="8">
    <location>
        <begin position="220"/>
        <end position="229"/>
    </location>
</feature>
<feature type="compositionally biased region" description="Low complexity" evidence="8">
    <location>
        <begin position="200"/>
        <end position="209"/>
    </location>
</feature>
<feature type="region of interest" description="Disordered" evidence="8">
    <location>
        <begin position="200"/>
        <end position="253"/>
    </location>
</feature>
<evidence type="ECO:0000256" key="2">
    <source>
        <dbReference type="ARBA" id="ARBA00004613"/>
    </source>
</evidence>
<keyword evidence="5" id="KW-0964">Secreted</keyword>
<dbReference type="InterPro" id="IPR036423">
    <property type="entry name" value="SOD-like_Cu/Zn_dom_sf"/>
</dbReference>
<dbReference type="EC" id="1.15.1.1" evidence="4"/>
<evidence type="ECO:0000256" key="1">
    <source>
        <dbReference type="ARBA" id="ARBA00004196"/>
    </source>
</evidence>
<feature type="signal peptide" evidence="9">
    <location>
        <begin position="1"/>
        <end position="19"/>
    </location>
</feature>
<name>A0A0F9ZGN6_TRIHA</name>
<evidence type="ECO:0000313" key="10">
    <source>
        <dbReference type="EMBL" id="KKO99451.1"/>
    </source>
</evidence>
<dbReference type="EMBL" id="JOKZ01000326">
    <property type="protein sequence ID" value="KKO99451.1"/>
    <property type="molecule type" value="Genomic_DNA"/>
</dbReference>
<dbReference type="OrthoDB" id="159229at2759"/>
<dbReference type="GO" id="GO:0004784">
    <property type="term" value="F:superoxide dismutase activity"/>
    <property type="evidence" value="ECO:0007669"/>
    <property type="project" value="UniProtKB-EC"/>
</dbReference>
<dbReference type="GO" id="GO:0005576">
    <property type="term" value="C:extracellular region"/>
    <property type="evidence" value="ECO:0007669"/>
    <property type="project" value="UniProtKB-SubCell"/>
</dbReference>